<evidence type="ECO:0000313" key="3">
    <source>
        <dbReference type="Proteomes" id="UP000273083"/>
    </source>
</evidence>
<reference evidence="2 3" key="1">
    <citation type="submission" date="2018-11" db="EMBL/GenBank/DDBJ databases">
        <title>Genomic Encyclopedia of Type Strains, Phase IV (KMG-IV): sequencing the most valuable type-strain genomes for metagenomic binning, comparative biology and taxonomic classification.</title>
        <authorList>
            <person name="Goeker M."/>
        </authorList>
    </citation>
    <scope>NUCLEOTIDE SEQUENCE [LARGE SCALE GENOMIC DNA]</scope>
    <source>
        <strain evidence="2 3">DSM 26537</strain>
    </source>
</reference>
<dbReference type="Proteomes" id="UP000273083">
    <property type="component" value="Unassembled WGS sequence"/>
</dbReference>
<feature type="domain" description="Nitrogenase/oxidoreductase component 1" evidence="1">
    <location>
        <begin position="14"/>
        <end position="401"/>
    </location>
</feature>
<gene>
    <name evidence="2" type="ORF">EDD66_102121</name>
</gene>
<dbReference type="PANTHER" id="PTHR42846:SF1">
    <property type="entry name" value="NI-SIROHYDROCHLORIN A,C-DIAMIDE REDUCTIVE CYCLASE COMPLEX, COMPONENT CFBD"/>
    <property type="match status" value="1"/>
</dbReference>
<dbReference type="SUPFAM" id="SSF53807">
    <property type="entry name" value="Helical backbone' metal receptor"/>
    <property type="match status" value="1"/>
</dbReference>
<dbReference type="OrthoDB" id="3199475at2"/>
<name>A0A3N1XV24_9FIRM</name>
<organism evidence="2 3">
    <name type="scientific">Mobilisporobacter senegalensis</name>
    <dbReference type="NCBI Taxonomy" id="1329262"/>
    <lineage>
        <taxon>Bacteria</taxon>
        <taxon>Bacillati</taxon>
        <taxon>Bacillota</taxon>
        <taxon>Clostridia</taxon>
        <taxon>Lachnospirales</taxon>
        <taxon>Lachnospiraceae</taxon>
        <taxon>Mobilisporobacter</taxon>
    </lineage>
</organism>
<evidence type="ECO:0000313" key="2">
    <source>
        <dbReference type="EMBL" id="ROR30470.1"/>
    </source>
</evidence>
<dbReference type="RefSeq" id="WP_123608174.1">
    <property type="nucleotide sequence ID" value="NZ_RJVG01000002.1"/>
</dbReference>
<dbReference type="AlphaFoldDB" id="A0A3N1XV24"/>
<dbReference type="Pfam" id="PF00148">
    <property type="entry name" value="Oxidored_nitro"/>
    <property type="match status" value="1"/>
</dbReference>
<sequence>MGLYRYAPRPSGRMGLLWTLGMIKGAAILEFGSMGHMLYAQRWLWQSNPDMASKLYTTHLDEKDIALGITKRFSLAVEEIIEKENPEVIFVLPSTVPAITGVDMDVLCEEAENEFGKQIIMLKKGSFHEKLHHGIEEGLYCLVKELVEKESVNRTEAVTYNLIGSCIDLAKFETDIYEMKRILKDCLGMEAACILTSDTSISQIKKMGGAHINLVIRREGIKAAKELKEKFHTDYVYGRPYGYQGTVRWLKQIGDKLDLALNEEFIERELHEGSYGFDYCRQAASINPHKAGISIGGNYDVVKGILDFAAREVGLEKKYIWCDAADYGDDSIPYQTEEELTKYITKDLDGILMADKSAYQMAGRNMGPIINRSLDNKNFNKYEPPYVGFRGAMNLCSLWLENIL</sequence>
<accession>A0A3N1XV24</accession>
<proteinExistence type="predicted"/>
<dbReference type="Gene3D" id="3.40.50.1980">
    <property type="entry name" value="Nitrogenase molybdenum iron protein domain"/>
    <property type="match status" value="2"/>
</dbReference>
<dbReference type="PANTHER" id="PTHR42846">
    <property type="entry name" value="NI-SIROHYDROCHLORIN A,C-DIAMIDE REDUCTIVE CYCLASE COMPLEX, COMPONENT CFBD"/>
    <property type="match status" value="1"/>
</dbReference>
<comment type="caution">
    <text evidence="2">The sequence shown here is derived from an EMBL/GenBank/DDBJ whole genome shotgun (WGS) entry which is preliminary data.</text>
</comment>
<dbReference type="InterPro" id="IPR052673">
    <property type="entry name" value="Ni-siroh_cyclase_CfbD"/>
</dbReference>
<dbReference type="GO" id="GO:0016491">
    <property type="term" value="F:oxidoreductase activity"/>
    <property type="evidence" value="ECO:0007669"/>
    <property type="project" value="InterPro"/>
</dbReference>
<dbReference type="EMBL" id="RJVG01000002">
    <property type="protein sequence ID" value="ROR30470.1"/>
    <property type="molecule type" value="Genomic_DNA"/>
</dbReference>
<keyword evidence="3" id="KW-1185">Reference proteome</keyword>
<evidence type="ECO:0000259" key="1">
    <source>
        <dbReference type="Pfam" id="PF00148"/>
    </source>
</evidence>
<dbReference type="InterPro" id="IPR000510">
    <property type="entry name" value="Nase/OxRdtase_comp1"/>
</dbReference>
<protein>
    <submittedName>
        <fullName evidence="2">Nitrogenase molybdenum-iron protein alpha/beta subunit</fullName>
    </submittedName>
</protein>